<dbReference type="EMBL" id="NBIU01000013">
    <property type="protein sequence ID" value="PZT48123.1"/>
    <property type="molecule type" value="Genomic_DNA"/>
</dbReference>
<evidence type="ECO:0000256" key="2">
    <source>
        <dbReference type="ARBA" id="ARBA00022801"/>
    </source>
</evidence>
<dbReference type="Pfam" id="PF00547">
    <property type="entry name" value="Urease_gamma"/>
    <property type="match status" value="1"/>
</dbReference>
<evidence type="ECO:0000256" key="3">
    <source>
        <dbReference type="ARBA" id="ARBA00047778"/>
    </source>
</evidence>
<dbReference type="AlphaFoldDB" id="A0A2W6PN41"/>
<evidence type="ECO:0000313" key="6">
    <source>
        <dbReference type="EMBL" id="PZT48123.1"/>
    </source>
</evidence>
<evidence type="ECO:0000313" key="7">
    <source>
        <dbReference type="Proteomes" id="UP000249746"/>
    </source>
</evidence>
<reference evidence="6 7" key="1">
    <citation type="submission" date="2017-03" db="EMBL/GenBank/DDBJ databases">
        <title>Genomic and clinical evidence uncovers the enterohepatic species Helicobacter valdiviensis as a potential human intestinal pathogen.</title>
        <authorList>
            <person name="Fresia P."/>
            <person name="Jara R."/>
            <person name="Sierra R."/>
            <person name="Ferres I."/>
            <person name="Greif G."/>
            <person name="Iraola G."/>
            <person name="Collado L."/>
        </authorList>
    </citation>
    <scope>NUCLEOTIDE SEQUENCE [LARGE SCALE GENOMIC DNA]</scope>
    <source>
        <strain evidence="6 7">WBE14</strain>
    </source>
</reference>
<name>A0A2W6PN41_9HELI</name>
<dbReference type="InterPro" id="IPR002026">
    <property type="entry name" value="Urease_gamma/gamma-beta_su"/>
</dbReference>
<dbReference type="EC" id="3.5.1.5" evidence="4 5"/>
<dbReference type="InterPro" id="IPR050069">
    <property type="entry name" value="Urease_subunit"/>
</dbReference>
<dbReference type="RefSeq" id="WP_111229842.1">
    <property type="nucleotide sequence ID" value="NZ_NBIU01000013.1"/>
</dbReference>
<comment type="pathway">
    <text evidence="4">Nitrogen metabolism; urea degradation; CO(2) and NH(3) from urea (urease route): step 1/1.</text>
</comment>
<dbReference type="NCBIfam" id="NF009712">
    <property type="entry name" value="PRK13241.1"/>
    <property type="match status" value="1"/>
</dbReference>
<comment type="catalytic activity">
    <reaction evidence="3 4 5">
        <text>urea + 2 H2O + H(+) = hydrogencarbonate + 2 NH4(+)</text>
        <dbReference type="Rhea" id="RHEA:20557"/>
        <dbReference type="ChEBI" id="CHEBI:15377"/>
        <dbReference type="ChEBI" id="CHEBI:15378"/>
        <dbReference type="ChEBI" id="CHEBI:16199"/>
        <dbReference type="ChEBI" id="CHEBI:17544"/>
        <dbReference type="ChEBI" id="CHEBI:28938"/>
        <dbReference type="EC" id="3.5.1.5"/>
    </reaction>
</comment>
<dbReference type="Gene3D" id="3.30.280.10">
    <property type="entry name" value="Urease, gamma-like subunit"/>
    <property type="match status" value="1"/>
</dbReference>
<keyword evidence="2 4" id="KW-0378">Hydrolase</keyword>
<evidence type="ECO:0000256" key="5">
    <source>
        <dbReference type="RuleBase" id="RU003850"/>
    </source>
</evidence>
<dbReference type="CDD" id="cd00390">
    <property type="entry name" value="Urease_gamma"/>
    <property type="match status" value="1"/>
</dbReference>
<comment type="subcellular location">
    <subcellularLocation>
        <location evidence="4 5">Cytoplasm</location>
    </subcellularLocation>
</comment>
<comment type="similarity">
    <text evidence="4 5">Belongs to the urease gamma subunit family.</text>
</comment>
<dbReference type="GO" id="GO:0043419">
    <property type="term" value="P:urea catabolic process"/>
    <property type="evidence" value="ECO:0007669"/>
    <property type="project" value="UniProtKB-UniRule"/>
</dbReference>
<protein>
    <recommendedName>
        <fullName evidence="4 5">Urease subunit gamma</fullName>
        <ecNumber evidence="4 5">3.5.1.5</ecNumber>
    </recommendedName>
    <alternativeName>
        <fullName evidence="4">Urea amidohydrolase subunit gamma</fullName>
    </alternativeName>
</protein>
<dbReference type="GO" id="GO:0005737">
    <property type="term" value="C:cytoplasm"/>
    <property type="evidence" value="ECO:0007669"/>
    <property type="project" value="UniProtKB-SubCell"/>
</dbReference>
<dbReference type="InterPro" id="IPR012010">
    <property type="entry name" value="Urease_gamma"/>
</dbReference>
<gene>
    <name evidence="4" type="primary">ureA</name>
    <name evidence="6" type="ORF">B6S12_05680</name>
</gene>
<dbReference type="UniPathway" id="UPA00258">
    <property type="reaction ID" value="UER00370"/>
</dbReference>
<dbReference type="HAMAP" id="MF_00739">
    <property type="entry name" value="Urease_gamma"/>
    <property type="match status" value="1"/>
</dbReference>
<keyword evidence="1 4" id="KW-0963">Cytoplasm</keyword>
<dbReference type="Proteomes" id="UP000249746">
    <property type="component" value="Unassembled WGS sequence"/>
</dbReference>
<accession>A0A2W6PN41</accession>
<dbReference type="PANTHER" id="PTHR33569">
    <property type="entry name" value="UREASE"/>
    <property type="match status" value="1"/>
</dbReference>
<organism evidence="6 7">
    <name type="scientific">Helicobacter valdiviensis</name>
    <dbReference type="NCBI Taxonomy" id="1458358"/>
    <lineage>
        <taxon>Bacteria</taxon>
        <taxon>Pseudomonadati</taxon>
        <taxon>Campylobacterota</taxon>
        <taxon>Epsilonproteobacteria</taxon>
        <taxon>Campylobacterales</taxon>
        <taxon>Helicobacteraceae</taxon>
        <taxon>Helicobacter</taxon>
    </lineage>
</organism>
<dbReference type="PANTHER" id="PTHR33569:SF1">
    <property type="entry name" value="UREASE"/>
    <property type="match status" value="1"/>
</dbReference>
<proteinExistence type="inferred from homology"/>
<dbReference type="GO" id="GO:0016151">
    <property type="term" value="F:nickel cation binding"/>
    <property type="evidence" value="ECO:0007669"/>
    <property type="project" value="InterPro"/>
</dbReference>
<keyword evidence="7" id="KW-1185">Reference proteome</keyword>
<dbReference type="NCBIfam" id="TIGR00193">
    <property type="entry name" value="urease_gam"/>
    <property type="match status" value="1"/>
</dbReference>
<dbReference type="OrthoDB" id="9797217at2"/>
<evidence type="ECO:0000256" key="1">
    <source>
        <dbReference type="ARBA" id="ARBA00022490"/>
    </source>
</evidence>
<dbReference type="SUPFAM" id="SSF54111">
    <property type="entry name" value="Urease, gamma-subunit"/>
    <property type="match status" value="1"/>
</dbReference>
<dbReference type="PIRSF" id="PIRSF001223">
    <property type="entry name" value="Urease_gamma"/>
    <property type="match status" value="1"/>
</dbReference>
<comment type="caution">
    <text evidence="6">The sequence shown here is derived from an EMBL/GenBank/DDBJ whole genome shotgun (WGS) entry which is preliminary data.</text>
</comment>
<evidence type="ECO:0000256" key="4">
    <source>
        <dbReference type="HAMAP-Rule" id="MF_00739"/>
    </source>
</evidence>
<comment type="subunit">
    <text evidence="4">Heterotrimer of UreA (gamma), UreB (beta) and UreC (alpha) subunits. Three heterotrimers associate to form the active enzyme.</text>
</comment>
<dbReference type="GO" id="GO:0009039">
    <property type="term" value="F:urease activity"/>
    <property type="evidence" value="ECO:0007669"/>
    <property type="project" value="UniProtKB-UniRule"/>
</dbReference>
<sequence>MTLTQKEQEKLLLSYAAVVARKRLERGLKLNCPEAIAIISDFILEGARDGKSVSELMNEGKNVLSKSQVLEGVADMVDEVQVEATFRDGTKLVTIHHPIN</sequence>
<dbReference type="InterPro" id="IPR036463">
    <property type="entry name" value="Urease_gamma_sf"/>
</dbReference>